<gene>
    <name evidence="5" type="ORF">QFZ26_003196</name>
</gene>
<dbReference type="PROSITE" id="PS50949">
    <property type="entry name" value="HTH_GNTR"/>
    <property type="match status" value="1"/>
</dbReference>
<keyword evidence="2" id="KW-0238">DNA-binding</keyword>
<dbReference type="InterPro" id="IPR036390">
    <property type="entry name" value="WH_DNA-bd_sf"/>
</dbReference>
<dbReference type="Pfam" id="PF07729">
    <property type="entry name" value="FCD"/>
    <property type="match status" value="1"/>
</dbReference>
<dbReference type="SUPFAM" id="SSF46785">
    <property type="entry name" value="Winged helix' DNA-binding domain"/>
    <property type="match status" value="1"/>
</dbReference>
<dbReference type="PRINTS" id="PR00035">
    <property type="entry name" value="HTHGNTR"/>
</dbReference>
<feature type="domain" description="HTH gntR-type" evidence="4">
    <location>
        <begin position="1"/>
        <end position="69"/>
    </location>
</feature>
<keyword evidence="5" id="KW-0670">Pyruvate</keyword>
<dbReference type="Gene3D" id="1.20.120.530">
    <property type="entry name" value="GntR ligand-binding domain-like"/>
    <property type="match status" value="1"/>
</dbReference>
<organism evidence="5 6">
    <name type="scientific">Agromyces ramosus</name>
    <dbReference type="NCBI Taxonomy" id="33879"/>
    <lineage>
        <taxon>Bacteria</taxon>
        <taxon>Bacillati</taxon>
        <taxon>Actinomycetota</taxon>
        <taxon>Actinomycetes</taxon>
        <taxon>Micrococcales</taxon>
        <taxon>Microbacteriaceae</taxon>
        <taxon>Agromyces</taxon>
    </lineage>
</organism>
<proteinExistence type="predicted"/>
<dbReference type="InterPro" id="IPR011711">
    <property type="entry name" value="GntR_C"/>
</dbReference>
<evidence type="ECO:0000256" key="1">
    <source>
        <dbReference type="ARBA" id="ARBA00023015"/>
    </source>
</evidence>
<dbReference type="RefSeq" id="WP_307043889.1">
    <property type="nucleotide sequence ID" value="NZ_JAUSYY010000001.1"/>
</dbReference>
<dbReference type="Gene3D" id="1.10.10.10">
    <property type="entry name" value="Winged helix-like DNA-binding domain superfamily/Winged helix DNA-binding domain"/>
    <property type="match status" value="1"/>
</dbReference>
<evidence type="ECO:0000256" key="3">
    <source>
        <dbReference type="ARBA" id="ARBA00023163"/>
    </source>
</evidence>
<sequence length="225" mass="24502">MAVTDEAILRIKEMILAGELSPGDRLPPEKELSERLGLSRSSLREAVKALEVIRVLDVRRGDGTYVTSLEPRLLLEAMSFVVDLHDDQSVLEIFAVRRILEPAASALAAANADDAQLARLRETVAQVDHAAGVEDLVAHDLEFHRGIADSTGNTYLASLIDSLSSHTVRARIWRGITQEGAVERTLQEHHAILDAIDAHDAELASALTVVHVSGIEQWLRAAAQS</sequence>
<comment type="caution">
    <text evidence="5">The sequence shown here is derived from an EMBL/GenBank/DDBJ whole genome shotgun (WGS) entry which is preliminary data.</text>
</comment>
<dbReference type="Pfam" id="PF00392">
    <property type="entry name" value="GntR"/>
    <property type="match status" value="1"/>
</dbReference>
<evidence type="ECO:0000313" key="6">
    <source>
        <dbReference type="Proteomes" id="UP001239083"/>
    </source>
</evidence>
<dbReference type="SUPFAM" id="SSF48008">
    <property type="entry name" value="GntR ligand-binding domain-like"/>
    <property type="match status" value="1"/>
</dbReference>
<keyword evidence="3" id="KW-0804">Transcription</keyword>
<name>A0ABU0RC48_9MICO</name>
<dbReference type="InterPro" id="IPR008920">
    <property type="entry name" value="TF_FadR/GntR_C"/>
</dbReference>
<dbReference type="CDD" id="cd07377">
    <property type="entry name" value="WHTH_GntR"/>
    <property type="match status" value="1"/>
</dbReference>
<evidence type="ECO:0000313" key="5">
    <source>
        <dbReference type="EMBL" id="MDQ0895641.1"/>
    </source>
</evidence>
<dbReference type="InterPro" id="IPR036388">
    <property type="entry name" value="WH-like_DNA-bd_sf"/>
</dbReference>
<dbReference type="PANTHER" id="PTHR43537:SF5">
    <property type="entry name" value="UXU OPERON TRANSCRIPTIONAL REGULATOR"/>
    <property type="match status" value="1"/>
</dbReference>
<evidence type="ECO:0000259" key="4">
    <source>
        <dbReference type="PROSITE" id="PS50949"/>
    </source>
</evidence>
<keyword evidence="6" id="KW-1185">Reference proteome</keyword>
<dbReference type="InterPro" id="IPR000524">
    <property type="entry name" value="Tscrpt_reg_HTH_GntR"/>
</dbReference>
<reference evidence="5 6" key="1">
    <citation type="submission" date="2023-07" db="EMBL/GenBank/DDBJ databases">
        <title>Comparative genomics of wheat-associated soil bacteria to identify genetic determinants of phenazine resistance.</title>
        <authorList>
            <person name="Mouncey N."/>
        </authorList>
    </citation>
    <scope>NUCLEOTIDE SEQUENCE [LARGE SCALE GENOMIC DNA]</scope>
    <source>
        <strain evidence="5 6">V3I3</strain>
    </source>
</reference>
<protein>
    <submittedName>
        <fullName evidence="5">GntR family transcriptional repressor for pyruvate dehydrogenase complex</fullName>
    </submittedName>
</protein>
<dbReference type="PANTHER" id="PTHR43537">
    <property type="entry name" value="TRANSCRIPTIONAL REGULATOR, GNTR FAMILY"/>
    <property type="match status" value="1"/>
</dbReference>
<evidence type="ECO:0000256" key="2">
    <source>
        <dbReference type="ARBA" id="ARBA00023125"/>
    </source>
</evidence>
<dbReference type="Proteomes" id="UP001239083">
    <property type="component" value="Unassembled WGS sequence"/>
</dbReference>
<dbReference type="SMART" id="SM00895">
    <property type="entry name" value="FCD"/>
    <property type="match status" value="1"/>
</dbReference>
<dbReference type="SMART" id="SM00345">
    <property type="entry name" value="HTH_GNTR"/>
    <property type="match status" value="1"/>
</dbReference>
<accession>A0ABU0RC48</accession>
<dbReference type="EMBL" id="JAUSYY010000001">
    <property type="protein sequence ID" value="MDQ0895641.1"/>
    <property type="molecule type" value="Genomic_DNA"/>
</dbReference>
<keyword evidence="1" id="KW-0805">Transcription regulation</keyword>